<proteinExistence type="predicted"/>
<keyword evidence="1" id="KW-0812">Transmembrane</keyword>
<dbReference type="RefSeq" id="XP_001299743.1">
    <property type="nucleotide sequence ID" value="XM_001299742.1"/>
</dbReference>
<dbReference type="InParanoid" id="A2G7Q3"/>
<dbReference type="eggNOG" id="ENOG502RYQK">
    <property type="taxonomic scope" value="Eukaryota"/>
</dbReference>
<feature type="domain" description="Glycosyltransferase 61 catalytic" evidence="2">
    <location>
        <begin position="308"/>
        <end position="474"/>
    </location>
</feature>
<sequence>MPKRKEKPLEAKQEQNLLKKNLIIVIVIASIIVIPLIIYILCGGYATIIAAPDLQIITIKEATKLPYNNTRFNFDFANNVPFNGTIRQNDTKITPINEAFKHNDTKIESIIIPADWNWPTERNRIILERQKKYINFDDVHSNKEAIDRILEKMDFKINFNSFPSDVHDLEVYYGIKVPHNYSGIKSYHHADNAGHRFYILRFSSGFMDENFLFLPPAGLDKPHGLVPQLEYLFWKNNEHIISFKDTREWHVSVSWDIRNGKARTSCSDTCKKSNSSHHLNYCNWPERVSKPEIDGTVIVNAGHYINMYQHFFDNAQPHNAISLITTGLKPNNVTIYTEASGSLVHQMQDQMGFIGQINGKNQKTVVSAKRLILAAVVRVVHPWYFDWFTDLMDIPNLQRNKIIIMPRGGVYGGKGERIISNLVDLKGPLSEIYGSENVIIFNKDDYRQLSQLRELFASAKIIIGPHGGAFYNAFLGGKDIIAVELLPIQTDGSYPRSTFGNMCIYSNTQMLGQKLYRYYTIANNINYNIDINDFMEWFKNFPMMNIG</sequence>
<keyword evidence="1" id="KW-1133">Transmembrane helix</keyword>
<dbReference type="GO" id="GO:0016757">
    <property type="term" value="F:glycosyltransferase activity"/>
    <property type="evidence" value="ECO:0000318"/>
    <property type="project" value="GO_Central"/>
</dbReference>
<dbReference type="EMBL" id="DS114566">
    <property type="protein sequence ID" value="EAX86813.1"/>
    <property type="molecule type" value="Genomic_DNA"/>
</dbReference>
<dbReference type="Proteomes" id="UP000001542">
    <property type="component" value="Unassembled WGS sequence"/>
</dbReference>
<name>A2G7Q3_TRIV3</name>
<evidence type="ECO:0000313" key="3">
    <source>
        <dbReference type="EMBL" id="EAX86813.1"/>
    </source>
</evidence>
<accession>A2G7Q3</accession>
<protein>
    <recommendedName>
        <fullName evidence="2">Glycosyltransferase 61 catalytic domain-containing protein</fullName>
    </recommendedName>
</protein>
<dbReference type="VEuPathDB" id="TrichDB:TVAG_141600"/>
<evidence type="ECO:0000256" key="1">
    <source>
        <dbReference type="SAM" id="Phobius"/>
    </source>
</evidence>
<organism evidence="3 4">
    <name type="scientific">Trichomonas vaginalis (strain ATCC PRA-98 / G3)</name>
    <dbReference type="NCBI Taxonomy" id="412133"/>
    <lineage>
        <taxon>Eukaryota</taxon>
        <taxon>Metamonada</taxon>
        <taxon>Parabasalia</taxon>
        <taxon>Trichomonadida</taxon>
        <taxon>Trichomonadidae</taxon>
        <taxon>Trichomonas</taxon>
    </lineage>
</organism>
<keyword evidence="4" id="KW-1185">Reference proteome</keyword>
<dbReference type="InterPro" id="IPR049625">
    <property type="entry name" value="Glyco_transf_61_cat"/>
</dbReference>
<dbReference type="KEGG" id="tva:4744464"/>
<reference evidence="3" key="1">
    <citation type="submission" date="2006-10" db="EMBL/GenBank/DDBJ databases">
        <authorList>
            <person name="Amadeo P."/>
            <person name="Zhao Q."/>
            <person name="Wortman J."/>
            <person name="Fraser-Liggett C."/>
            <person name="Carlton J."/>
        </authorList>
    </citation>
    <scope>NUCLEOTIDE SEQUENCE</scope>
    <source>
        <strain evidence="3">G3</strain>
    </source>
</reference>
<dbReference type="OrthoDB" id="529273at2759"/>
<reference evidence="3" key="2">
    <citation type="journal article" date="2007" name="Science">
        <title>Draft genome sequence of the sexually transmitted pathogen Trichomonas vaginalis.</title>
        <authorList>
            <person name="Carlton J.M."/>
            <person name="Hirt R.P."/>
            <person name="Silva J.C."/>
            <person name="Delcher A.L."/>
            <person name="Schatz M."/>
            <person name="Zhao Q."/>
            <person name="Wortman J.R."/>
            <person name="Bidwell S.L."/>
            <person name="Alsmark U.C.M."/>
            <person name="Besteiro S."/>
            <person name="Sicheritz-Ponten T."/>
            <person name="Noel C.J."/>
            <person name="Dacks J.B."/>
            <person name="Foster P.G."/>
            <person name="Simillion C."/>
            <person name="Van de Peer Y."/>
            <person name="Miranda-Saavedra D."/>
            <person name="Barton G.J."/>
            <person name="Westrop G.D."/>
            <person name="Mueller S."/>
            <person name="Dessi D."/>
            <person name="Fiori P.L."/>
            <person name="Ren Q."/>
            <person name="Paulsen I."/>
            <person name="Zhang H."/>
            <person name="Bastida-Corcuera F.D."/>
            <person name="Simoes-Barbosa A."/>
            <person name="Brown M.T."/>
            <person name="Hayes R.D."/>
            <person name="Mukherjee M."/>
            <person name="Okumura C.Y."/>
            <person name="Schneider R."/>
            <person name="Smith A.J."/>
            <person name="Vanacova S."/>
            <person name="Villalvazo M."/>
            <person name="Haas B.J."/>
            <person name="Pertea M."/>
            <person name="Feldblyum T.V."/>
            <person name="Utterback T.R."/>
            <person name="Shu C.L."/>
            <person name="Osoegawa K."/>
            <person name="de Jong P.J."/>
            <person name="Hrdy I."/>
            <person name="Horvathova L."/>
            <person name="Zubacova Z."/>
            <person name="Dolezal P."/>
            <person name="Malik S.B."/>
            <person name="Logsdon J.M. Jr."/>
            <person name="Henze K."/>
            <person name="Gupta A."/>
            <person name="Wang C.C."/>
            <person name="Dunne R.L."/>
            <person name="Upcroft J.A."/>
            <person name="Upcroft P."/>
            <person name="White O."/>
            <person name="Salzberg S.L."/>
            <person name="Tang P."/>
            <person name="Chiu C.-H."/>
            <person name="Lee Y.-S."/>
            <person name="Embley T.M."/>
            <person name="Coombs G.H."/>
            <person name="Mottram J.C."/>
            <person name="Tachezy J."/>
            <person name="Fraser-Liggett C.M."/>
            <person name="Johnson P.J."/>
        </authorList>
    </citation>
    <scope>NUCLEOTIDE SEQUENCE [LARGE SCALE GENOMIC DNA]</scope>
    <source>
        <strain evidence="3">G3</strain>
    </source>
</reference>
<gene>
    <name evidence="3" type="ORF">TVAG_141600</name>
</gene>
<keyword evidence="1" id="KW-0472">Membrane</keyword>
<dbReference type="Pfam" id="PF04577">
    <property type="entry name" value="Glyco_transf_61"/>
    <property type="match status" value="1"/>
</dbReference>
<feature type="transmembrane region" description="Helical" evidence="1">
    <location>
        <begin position="21"/>
        <end position="41"/>
    </location>
</feature>
<dbReference type="VEuPathDB" id="TrichDB:TVAGG3_0105830"/>
<evidence type="ECO:0000313" key="4">
    <source>
        <dbReference type="Proteomes" id="UP000001542"/>
    </source>
</evidence>
<dbReference type="AlphaFoldDB" id="A2G7Q3"/>
<evidence type="ECO:0000259" key="2">
    <source>
        <dbReference type="Pfam" id="PF04577"/>
    </source>
</evidence>